<name>A0ABT3JKZ0_9FLAO</name>
<keyword evidence="3" id="KW-1185">Reference proteome</keyword>
<dbReference type="Proteomes" id="UP001209107">
    <property type="component" value="Unassembled WGS sequence"/>
</dbReference>
<dbReference type="EMBL" id="JAPCHZ010000002">
    <property type="protein sequence ID" value="MCW4451447.1"/>
    <property type="molecule type" value="Genomic_DNA"/>
</dbReference>
<evidence type="ECO:0000256" key="1">
    <source>
        <dbReference type="SAM" id="Phobius"/>
    </source>
</evidence>
<feature type="transmembrane region" description="Helical" evidence="1">
    <location>
        <begin position="64"/>
        <end position="84"/>
    </location>
</feature>
<sequence>MKYLSGYSCPGCGSQRAIHELLHLNFKEAFAYNPLLVASIPYITLGIAFSTESLKTRYPKTRKFLYGQNALYVIMAILVLFFIFRNI</sequence>
<dbReference type="InterPro" id="IPR021215">
    <property type="entry name" value="DUF2752"/>
</dbReference>
<feature type="transmembrane region" description="Helical" evidence="1">
    <location>
        <begin position="30"/>
        <end position="52"/>
    </location>
</feature>
<proteinExistence type="predicted"/>
<dbReference type="RefSeq" id="WP_228399595.1">
    <property type="nucleotide sequence ID" value="NZ_JAPCHZ010000002.1"/>
</dbReference>
<keyword evidence="1" id="KW-1133">Transmembrane helix</keyword>
<keyword evidence="1" id="KW-0472">Membrane</keyword>
<organism evidence="2 3">
    <name type="scientific">Kaistella yananensis</name>
    <dbReference type="NCBI Taxonomy" id="2989820"/>
    <lineage>
        <taxon>Bacteria</taxon>
        <taxon>Pseudomonadati</taxon>
        <taxon>Bacteroidota</taxon>
        <taxon>Flavobacteriia</taxon>
        <taxon>Flavobacteriales</taxon>
        <taxon>Weeksellaceae</taxon>
        <taxon>Chryseobacterium group</taxon>
        <taxon>Kaistella</taxon>
    </lineage>
</organism>
<reference evidence="2 3" key="1">
    <citation type="submission" date="2022-10" db="EMBL/GenBank/DDBJ databases">
        <title>Kaistella sp. BT-6-1-3.</title>
        <authorList>
            <person name="Ai J."/>
            <person name="Deng Z."/>
        </authorList>
    </citation>
    <scope>NUCLEOTIDE SEQUENCE [LARGE SCALE GENOMIC DNA]</scope>
    <source>
        <strain evidence="2 3">BT6-1-3</strain>
    </source>
</reference>
<evidence type="ECO:0000313" key="2">
    <source>
        <dbReference type="EMBL" id="MCW4451447.1"/>
    </source>
</evidence>
<protein>
    <submittedName>
        <fullName evidence="2">DUF2752 domain-containing protein</fullName>
    </submittedName>
</protein>
<dbReference type="Pfam" id="PF10825">
    <property type="entry name" value="DUF2752"/>
    <property type="match status" value="1"/>
</dbReference>
<accession>A0ABT3JKZ0</accession>
<gene>
    <name evidence="2" type="ORF">OK344_04420</name>
</gene>
<evidence type="ECO:0000313" key="3">
    <source>
        <dbReference type="Proteomes" id="UP001209107"/>
    </source>
</evidence>
<comment type="caution">
    <text evidence="2">The sequence shown here is derived from an EMBL/GenBank/DDBJ whole genome shotgun (WGS) entry which is preliminary data.</text>
</comment>
<keyword evidence="1" id="KW-0812">Transmembrane</keyword>